<dbReference type="CDD" id="cd01770">
    <property type="entry name" value="UBX_UBXN2"/>
    <property type="match status" value="1"/>
</dbReference>
<dbReference type="GO" id="GO:0005829">
    <property type="term" value="C:cytosol"/>
    <property type="evidence" value="ECO:0007669"/>
    <property type="project" value="TreeGrafter"/>
</dbReference>
<gene>
    <name evidence="12" type="ORF">NQ314_009281</name>
</gene>
<keyword evidence="6" id="KW-0206">Cytoskeleton</keyword>
<dbReference type="GO" id="GO:0031468">
    <property type="term" value="P:nuclear membrane reassembly"/>
    <property type="evidence" value="ECO:0007669"/>
    <property type="project" value="TreeGrafter"/>
</dbReference>
<feature type="domain" description="SEP" evidence="11">
    <location>
        <begin position="174"/>
        <end position="237"/>
    </location>
</feature>
<dbReference type="PROSITE" id="PS50033">
    <property type="entry name" value="UBX"/>
    <property type="match status" value="1"/>
</dbReference>
<dbReference type="FunFam" id="3.30.420.210:FF:000001">
    <property type="entry name" value="NSFL1 (P97) cofactor (P47)"/>
    <property type="match status" value="1"/>
</dbReference>
<name>A0AAV8Y168_9CUCU</name>
<dbReference type="Gene3D" id="1.10.8.10">
    <property type="entry name" value="DNA helicase RuvA subunit, C-terminal domain"/>
    <property type="match status" value="1"/>
</dbReference>
<dbReference type="InterPro" id="IPR012989">
    <property type="entry name" value="SEP_domain"/>
</dbReference>
<organism evidence="12 13">
    <name type="scientific">Rhamnusium bicolor</name>
    <dbReference type="NCBI Taxonomy" id="1586634"/>
    <lineage>
        <taxon>Eukaryota</taxon>
        <taxon>Metazoa</taxon>
        <taxon>Ecdysozoa</taxon>
        <taxon>Arthropoda</taxon>
        <taxon>Hexapoda</taxon>
        <taxon>Insecta</taxon>
        <taxon>Pterygota</taxon>
        <taxon>Neoptera</taxon>
        <taxon>Endopterygota</taxon>
        <taxon>Coleoptera</taxon>
        <taxon>Polyphaga</taxon>
        <taxon>Cucujiformia</taxon>
        <taxon>Chrysomeloidea</taxon>
        <taxon>Cerambycidae</taxon>
        <taxon>Lepturinae</taxon>
        <taxon>Rhagiini</taxon>
        <taxon>Rhamnusium</taxon>
    </lineage>
</organism>
<keyword evidence="5" id="KW-0333">Golgi apparatus</keyword>
<dbReference type="InterPro" id="IPR029071">
    <property type="entry name" value="Ubiquitin-like_domsf"/>
</dbReference>
<evidence type="ECO:0000256" key="4">
    <source>
        <dbReference type="ARBA" id="ARBA00022490"/>
    </source>
</evidence>
<dbReference type="SUPFAM" id="SSF102848">
    <property type="entry name" value="NSFL1 (p97 ATPase) cofactor p47, SEP domain"/>
    <property type="match status" value="1"/>
</dbReference>
<feature type="compositionally biased region" description="Polar residues" evidence="8">
    <location>
        <begin position="76"/>
        <end position="89"/>
    </location>
</feature>
<feature type="domain" description="UBX" evidence="9">
    <location>
        <begin position="286"/>
        <end position="362"/>
    </location>
</feature>
<dbReference type="PROSITE" id="PS50053">
    <property type="entry name" value="UBIQUITIN_2"/>
    <property type="match status" value="1"/>
</dbReference>
<dbReference type="Gene3D" id="3.30.420.210">
    <property type="entry name" value="SEP domain"/>
    <property type="match status" value="1"/>
</dbReference>
<dbReference type="PANTHER" id="PTHR23333">
    <property type="entry name" value="UBX DOMAIN CONTAINING PROTEIN"/>
    <property type="match status" value="1"/>
</dbReference>
<evidence type="ECO:0000256" key="7">
    <source>
        <dbReference type="ARBA" id="ARBA00023242"/>
    </source>
</evidence>
<dbReference type="PANTHER" id="PTHR23333:SF20">
    <property type="entry name" value="NSFL1 COFACTOR P47"/>
    <property type="match status" value="1"/>
</dbReference>
<dbReference type="GO" id="GO:0007030">
    <property type="term" value="P:Golgi organization"/>
    <property type="evidence" value="ECO:0007669"/>
    <property type="project" value="TreeGrafter"/>
</dbReference>
<keyword evidence="7" id="KW-0539">Nucleus</keyword>
<dbReference type="Pfam" id="PF08059">
    <property type="entry name" value="SEP"/>
    <property type="match status" value="1"/>
</dbReference>
<evidence type="ECO:0000313" key="13">
    <source>
        <dbReference type="Proteomes" id="UP001162156"/>
    </source>
</evidence>
<dbReference type="SMART" id="SM00553">
    <property type="entry name" value="SEP"/>
    <property type="match status" value="1"/>
</dbReference>
<reference evidence="12" key="1">
    <citation type="journal article" date="2023" name="Insect Mol. Biol.">
        <title>Genome sequencing provides insights into the evolution of gene families encoding plant cell wall-degrading enzymes in longhorned beetles.</title>
        <authorList>
            <person name="Shin N.R."/>
            <person name="Okamura Y."/>
            <person name="Kirsch R."/>
            <person name="Pauchet Y."/>
        </authorList>
    </citation>
    <scope>NUCLEOTIDE SEQUENCE</scope>
    <source>
        <strain evidence="12">RBIC_L_NR</strain>
    </source>
</reference>
<evidence type="ECO:0000256" key="3">
    <source>
        <dbReference type="ARBA" id="ARBA00004555"/>
    </source>
</evidence>
<evidence type="ECO:0008006" key="14">
    <source>
        <dbReference type="Google" id="ProtNLM"/>
    </source>
</evidence>
<dbReference type="SUPFAM" id="SSF54236">
    <property type="entry name" value="Ubiquitin-like"/>
    <property type="match status" value="1"/>
</dbReference>
<dbReference type="GO" id="GO:0043130">
    <property type="term" value="F:ubiquitin binding"/>
    <property type="evidence" value="ECO:0007669"/>
    <property type="project" value="TreeGrafter"/>
</dbReference>
<dbReference type="EMBL" id="JANEYF010002532">
    <property type="protein sequence ID" value="KAJ8945212.1"/>
    <property type="molecule type" value="Genomic_DNA"/>
</dbReference>
<comment type="subcellular location">
    <subcellularLocation>
        <location evidence="2">Cytoplasm</location>
        <location evidence="2">Cytoskeleton</location>
        <location evidence="2">Microtubule organizing center</location>
        <location evidence="2">Centrosome</location>
    </subcellularLocation>
    <subcellularLocation>
        <location evidence="3">Golgi apparatus</location>
    </subcellularLocation>
    <subcellularLocation>
        <location evidence="1">Nucleus</location>
    </subcellularLocation>
</comment>
<dbReference type="Proteomes" id="UP001162156">
    <property type="component" value="Unassembled WGS sequence"/>
</dbReference>
<dbReference type="GO" id="GO:0000045">
    <property type="term" value="P:autophagosome assembly"/>
    <property type="evidence" value="ECO:0007669"/>
    <property type="project" value="TreeGrafter"/>
</dbReference>
<protein>
    <recommendedName>
        <fullName evidence="14">NSFL1 cofactor p47</fullName>
    </recommendedName>
</protein>
<keyword evidence="4" id="KW-0963">Cytoplasm</keyword>
<evidence type="ECO:0000256" key="5">
    <source>
        <dbReference type="ARBA" id="ARBA00023034"/>
    </source>
</evidence>
<dbReference type="GO" id="GO:0005794">
    <property type="term" value="C:Golgi apparatus"/>
    <property type="evidence" value="ECO:0007669"/>
    <property type="project" value="UniProtKB-SubCell"/>
</dbReference>
<keyword evidence="13" id="KW-1185">Reference proteome</keyword>
<dbReference type="GO" id="GO:0005634">
    <property type="term" value="C:nucleus"/>
    <property type="evidence" value="ECO:0007669"/>
    <property type="project" value="UniProtKB-SubCell"/>
</dbReference>
<evidence type="ECO:0000256" key="6">
    <source>
        <dbReference type="ARBA" id="ARBA00023212"/>
    </source>
</evidence>
<dbReference type="InterPro" id="IPR009060">
    <property type="entry name" value="UBA-like_sf"/>
</dbReference>
<dbReference type="GO" id="GO:0005813">
    <property type="term" value="C:centrosome"/>
    <property type="evidence" value="ECO:0007669"/>
    <property type="project" value="UniProtKB-SubCell"/>
</dbReference>
<evidence type="ECO:0000256" key="2">
    <source>
        <dbReference type="ARBA" id="ARBA00004300"/>
    </source>
</evidence>
<dbReference type="InterPro" id="IPR001012">
    <property type="entry name" value="UBX_dom"/>
</dbReference>
<sequence>MSDQAEKIAQFTAITGANEDRAKFYLDSSAWQVEVAIARYYENDGDDVELVEDSPQGTPTEPQGSPVISKPKPKTKTSNFATINTITTSSDEEEEGQAYYAGGSEHSGQQVLGPPKKRDIVADMFKSVHEHGVEILEPGASSSSSRAFKGTGYKLGQDNNDTEVIPGAPEPSPPAEVTLRLWQNGFSVNDGELRSYNDPSNKEFLDSIRRGEIPQELRQGTTEVHLAMEDHRMETFKSSQKRRITKAFQGHGYTLGSPAPVVVGASSEEDKPANEARAKDLLKIDSSKPTTNLQIRLADGTRLVGQFNLEHTVGEVRNFIQAARPQYQTQAFNLLSSYPSRILDDAQTLQAAGLQNASIMQKLI</sequence>
<proteinExistence type="predicted"/>
<dbReference type="SUPFAM" id="SSF46934">
    <property type="entry name" value="UBA-like"/>
    <property type="match status" value="1"/>
</dbReference>
<accession>A0AAV8Y168</accession>
<evidence type="ECO:0000259" key="9">
    <source>
        <dbReference type="PROSITE" id="PS50033"/>
    </source>
</evidence>
<dbReference type="SMART" id="SM00166">
    <property type="entry name" value="UBX"/>
    <property type="match status" value="1"/>
</dbReference>
<feature type="region of interest" description="Disordered" evidence="8">
    <location>
        <begin position="137"/>
        <end position="174"/>
    </location>
</feature>
<comment type="caution">
    <text evidence="12">The sequence shown here is derived from an EMBL/GenBank/DDBJ whole genome shotgun (WGS) entry which is preliminary data.</text>
</comment>
<evidence type="ECO:0000259" key="11">
    <source>
        <dbReference type="PROSITE" id="PS51399"/>
    </source>
</evidence>
<feature type="domain" description="Ubiquitin-like" evidence="10">
    <location>
        <begin position="291"/>
        <end position="364"/>
    </location>
</feature>
<dbReference type="GO" id="GO:0043161">
    <property type="term" value="P:proteasome-mediated ubiquitin-dependent protein catabolic process"/>
    <property type="evidence" value="ECO:0007669"/>
    <property type="project" value="TreeGrafter"/>
</dbReference>
<dbReference type="CDD" id="cd14348">
    <property type="entry name" value="UBA_p47"/>
    <property type="match status" value="1"/>
</dbReference>
<dbReference type="Pfam" id="PF14555">
    <property type="entry name" value="UBA_4"/>
    <property type="match status" value="1"/>
</dbReference>
<dbReference type="InterPro" id="IPR000626">
    <property type="entry name" value="Ubiquitin-like_dom"/>
</dbReference>
<evidence type="ECO:0000256" key="1">
    <source>
        <dbReference type="ARBA" id="ARBA00004123"/>
    </source>
</evidence>
<dbReference type="Pfam" id="PF00789">
    <property type="entry name" value="UBX"/>
    <property type="match status" value="1"/>
</dbReference>
<dbReference type="GO" id="GO:0061025">
    <property type="term" value="P:membrane fusion"/>
    <property type="evidence" value="ECO:0007669"/>
    <property type="project" value="TreeGrafter"/>
</dbReference>
<dbReference type="PROSITE" id="PS51399">
    <property type="entry name" value="SEP"/>
    <property type="match status" value="1"/>
</dbReference>
<evidence type="ECO:0000313" key="12">
    <source>
        <dbReference type="EMBL" id="KAJ8945212.1"/>
    </source>
</evidence>
<feature type="region of interest" description="Disordered" evidence="8">
    <location>
        <begin position="46"/>
        <end position="114"/>
    </location>
</feature>
<dbReference type="InterPro" id="IPR036241">
    <property type="entry name" value="NSFL1C_SEP_dom_sf"/>
</dbReference>
<dbReference type="Gene3D" id="3.10.20.90">
    <property type="entry name" value="Phosphatidylinositol 3-kinase Catalytic Subunit, Chain A, domain 1"/>
    <property type="match status" value="1"/>
</dbReference>
<evidence type="ECO:0000259" key="10">
    <source>
        <dbReference type="PROSITE" id="PS50053"/>
    </source>
</evidence>
<dbReference type="AlphaFoldDB" id="A0AAV8Y168"/>
<evidence type="ECO:0000256" key="8">
    <source>
        <dbReference type="SAM" id="MobiDB-lite"/>
    </source>
</evidence>